<dbReference type="GO" id="GO:0016052">
    <property type="term" value="P:carbohydrate catabolic process"/>
    <property type="evidence" value="ECO:0007669"/>
    <property type="project" value="InterPro"/>
</dbReference>
<evidence type="ECO:0000313" key="4">
    <source>
        <dbReference type="Proteomes" id="UP000315700"/>
    </source>
</evidence>
<reference evidence="3 4" key="1">
    <citation type="submission" date="2019-02" db="EMBL/GenBank/DDBJ databases">
        <title>Deep-cultivation of Planctomycetes and their phenomic and genomic characterization uncovers novel biology.</title>
        <authorList>
            <person name="Wiegand S."/>
            <person name="Jogler M."/>
            <person name="Boedeker C."/>
            <person name="Pinto D."/>
            <person name="Vollmers J."/>
            <person name="Rivas-Marin E."/>
            <person name="Kohn T."/>
            <person name="Peeters S.H."/>
            <person name="Heuer A."/>
            <person name="Rast P."/>
            <person name="Oberbeckmann S."/>
            <person name="Bunk B."/>
            <person name="Jeske O."/>
            <person name="Meyerdierks A."/>
            <person name="Storesund J.E."/>
            <person name="Kallscheuer N."/>
            <person name="Luecker S."/>
            <person name="Lage O.M."/>
            <person name="Pohl T."/>
            <person name="Merkel B.J."/>
            <person name="Hornburger P."/>
            <person name="Mueller R.-W."/>
            <person name="Bruemmer F."/>
            <person name="Labrenz M."/>
            <person name="Spormann A.M."/>
            <person name="Op den Camp H."/>
            <person name="Overmann J."/>
            <person name="Amann R."/>
            <person name="Jetten M.S.M."/>
            <person name="Mascher T."/>
            <person name="Medema M.H."/>
            <person name="Devos D.P."/>
            <person name="Kaster A.-K."/>
            <person name="Ovreas L."/>
            <person name="Rohde M."/>
            <person name="Galperin M.Y."/>
            <person name="Jogler C."/>
        </authorList>
    </citation>
    <scope>NUCLEOTIDE SEQUENCE [LARGE SCALE GENOMIC DNA]</scope>
    <source>
        <strain evidence="3 4">Pan44</strain>
    </source>
</reference>
<dbReference type="CDD" id="cd09620">
    <property type="entry name" value="CBM9_like_3"/>
    <property type="match status" value="1"/>
</dbReference>
<name>A0A517S7J8_9PLAN</name>
<dbReference type="InterPro" id="IPR010502">
    <property type="entry name" value="Carb-bd_dom_fam9"/>
</dbReference>
<dbReference type="AlphaFoldDB" id="A0A517S7J8"/>
<keyword evidence="4" id="KW-1185">Reference proteome</keyword>
<dbReference type="Pfam" id="PF06452">
    <property type="entry name" value="CBM9_1"/>
    <property type="match status" value="1"/>
</dbReference>
<accession>A0A517S7J8</accession>
<dbReference type="Gene3D" id="2.60.40.1190">
    <property type="match status" value="1"/>
</dbReference>
<feature type="domain" description="Carbohydrate-binding" evidence="2">
    <location>
        <begin position="47"/>
        <end position="127"/>
    </location>
</feature>
<organism evidence="3 4">
    <name type="scientific">Caulifigura coniformis</name>
    <dbReference type="NCBI Taxonomy" id="2527983"/>
    <lineage>
        <taxon>Bacteria</taxon>
        <taxon>Pseudomonadati</taxon>
        <taxon>Planctomycetota</taxon>
        <taxon>Planctomycetia</taxon>
        <taxon>Planctomycetales</taxon>
        <taxon>Planctomycetaceae</taxon>
        <taxon>Caulifigura</taxon>
    </lineage>
</organism>
<dbReference type="Proteomes" id="UP000315700">
    <property type="component" value="Chromosome"/>
</dbReference>
<dbReference type="InParanoid" id="A0A517S7J8"/>
<dbReference type="OrthoDB" id="226401at2"/>
<protein>
    <recommendedName>
        <fullName evidence="2">Carbohydrate-binding domain-containing protein</fullName>
    </recommendedName>
</protein>
<sequence length="244" mass="27956" precursor="true">MRARVTFLASVASLVLGLFVNDAQAAEPERPVMTVKATKDFEVTGAGKAKAWDTVAWTPLSIRPEAAHDYKTQVKMLYSETGLYLLMDGTDSKLTASFTKDLEHLWTEDVYEAFFWPDEKLPLYFEYEISPLNYELPILVPNVDGKFMGWTPWMYDGGRKTRKAIHITGGKAESGAEIQGWRAEVFFPYELLRPLGNVPPKPGSRWRANFYRMDYDGGKRTQWDWSRVGPSFHEFEKFGTLVFE</sequence>
<evidence type="ECO:0000256" key="1">
    <source>
        <dbReference type="SAM" id="SignalP"/>
    </source>
</evidence>
<dbReference type="EMBL" id="CP036271">
    <property type="protein sequence ID" value="QDT52101.1"/>
    <property type="molecule type" value="Genomic_DNA"/>
</dbReference>
<dbReference type="KEGG" id="ccos:Pan44_01100"/>
<gene>
    <name evidence="3" type="ORF">Pan44_01100</name>
</gene>
<dbReference type="GO" id="GO:0004553">
    <property type="term" value="F:hydrolase activity, hydrolyzing O-glycosyl compounds"/>
    <property type="evidence" value="ECO:0007669"/>
    <property type="project" value="InterPro"/>
</dbReference>
<evidence type="ECO:0000259" key="2">
    <source>
        <dbReference type="Pfam" id="PF06452"/>
    </source>
</evidence>
<proteinExistence type="predicted"/>
<keyword evidence="1" id="KW-0732">Signal</keyword>
<feature type="chain" id="PRO_5022085961" description="Carbohydrate-binding domain-containing protein" evidence="1">
    <location>
        <begin position="26"/>
        <end position="244"/>
    </location>
</feature>
<feature type="signal peptide" evidence="1">
    <location>
        <begin position="1"/>
        <end position="25"/>
    </location>
</feature>
<evidence type="ECO:0000313" key="3">
    <source>
        <dbReference type="EMBL" id="QDT52101.1"/>
    </source>
</evidence>
<dbReference type="SUPFAM" id="SSF49344">
    <property type="entry name" value="CBD9-like"/>
    <property type="match status" value="1"/>
</dbReference>
<dbReference type="RefSeq" id="WP_145026171.1">
    <property type="nucleotide sequence ID" value="NZ_CP036271.1"/>
</dbReference>
<dbReference type="GO" id="GO:0030246">
    <property type="term" value="F:carbohydrate binding"/>
    <property type="evidence" value="ECO:0007669"/>
    <property type="project" value="InterPro"/>
</dbReference>